<evidence type="ECO:0000256" key="12">
    <source>
        <dbReference type="ARBA" id="ARBA00023273"/>
    </source>
</evidence>
<feature type="coiled-coil region" evidence="13">
    <location>
        <begin position="306"/>
        <end position="333"/>
    </location>
</feature>
<dbReference type="Gene3D" id="1.20.920.20">
    <property type="match status" value="1"/>
</dbReference>
<dbReference type="InterPro" id="IPR026983">
    <property type="entry name" value="DHC"/>
</dbReference>
<dbReference type="InterPro" id="IPR024743">
    <property type="entry name" value="Dynein_HC_stalk"/>
</dbReference>
<dbReference type="GO" id="GO:0051959">
    <property type="term" value="F:dynein light intermediate chain binding"/>
    <property type="evidence" value="ECO:0007669"/>
    <property type="project" value="InterPro"/>
</dbReference>
<name>A0A8E0RL64_9TREM</name>
<reference evidence="17" key="1">
    <citation type="submission" date="2019-05" db="EMBL/GenBank/DDBJ databases">
        <title>Annotation for the trematode Fasciolopsis buski.</title>
        <authorList>
            <person name="Choi Y.-J."/>
        </authorList>
    </citation>
    <scope>NUCLEOTIDE SEQUENCE</scope>
    <source>
        <strain evidence="17">HT</strain>
        <tissue evidence="17">Whole worm</tissue>
    </source>
</reference>
<accession>A0A8E0RL64</accession>
<proteinExistence type="inferred from homology"/>
<dbReference type="SUPFAM" id="SSF52540">
    <property type="entry name" value="P-loop containing nucleoside triphosphate hydrolases"/>
    <property type="match status" value="1"/>
</dbReference>
<dbReference type="OrthoDB" id="6257178at2759"/>
<keyword evidence="11" id="KW-0206">Cytoskeleton</keyword>
<dbReference type="Gene3D" id="3.40.50.300">
    <property type="entry name" value="P-loop containing nucleotide triphosphate hydrolases"/>
    <property type="match status" value="2"/>
</dbReference>
<evidence type="ECO:0000256" key="8">
    <source>
        <dbReference type="ARBA" id="ARBA00023054"/>
    </source>
</evidence>
<dbReference type="Pfam" id="PF12777">
    <property type="entry name" value="MT"/>
    <property type="match status" value="1"/>
</dbReference>
<dbReference type="Pfam" id="PF12781">
    <property type="entry name" value="AAA_9"/>
    <property type="match status" value="1"/>
</dbReference>
<dbReference type="InterPro" id="IPR024317">
    <property type="entry name" value="Dynein_heavy_chain_D4_dom"/>
</dbReference>
<evidence type="ECO:0000256" key="2">
    <source>
        <dbReference type="ARBA" id="ARBA00008887"/>
    </source>
</evidence>
<dbReference type="Proteomes" id="UP000728185">
    <property type="component" value="Unassembled WGS sequence"/>
</dbReference>
<keyword evidence="18" id="KW-1185">Reference proteome</keyword>
<comment type="similarity">
    <text evidence="2">Belongs to the dynein heavy chain family.</text>
</comment>
<evidence type="ECO:0000313" key="18">
    <source>
        <dbReference type="Proteomes" id="UP000728185"/>
    </source>
</evidence>
<evidence type="ECO:0000256" key="5">
    <source>
        <dbReference type="ARBA" id="ARBA00022741"/>
    </source>
</evidence>
<dbReference type="AlphaFoldDB" id="A0A8E0RL64"/>
<evidence type="ECO:0000259" key="16">
    <source>
        <dbReference type="Pfam" id="PF12781"/>
    </source>
</evidence>
<keyword evidence="7" id="KW-0243">Dynein</keyword>
<dbReference type="GO" id="GO:0030286">
    <property type="term" value="C:dynein complex"/>
    <property type="evidence" value="ECO:0007669"/>
    <property type="project" value="UniProtKB-KW"/>
</dbReference>
<evidence type="ECO:0000256" key="13">
    <source>
        <dbReference type="SAM" id="Coils"/>
    </source>
</evidence>
<evidence type="ECO:0000256" key="4">
    <source>
        <dbReference type="ARBA" id="ARBA00022701"/>
    </source>
</evidence>
<feature type="coiled-coil region" evidence="13">
    <location>
        <begin position="526"/>
        <end position="609"/>
    </location>
</feature>
<evidence type="ECO:0000259" key="14">
    <source>
        <dbReference type="Pfam" id="PF12777"/>
    </source>
</evidence>
<dbReference type="GO" id="GO:0005524">
    <property type="term" value="F:ATP binding"/>
    <property type="evidence" value="ECO:0007669"/>
    <property type="project" value="UniProtKB-KW"/>
</dbReference>
<dbReference type="GO" id="GO:0005874">
    <property type="term" value="C:microtubule"/>
    <property type="evidence" value="ECO:0007669"/>
    <property type="project" value="UniProtKB-KW"/>
</dbReference>
<dbReference type="EMBL" id="LUCM01009774">
    <property type="protein sequence ID" value="KAA0186411.1"/>
    <property type="molecule type" value="Genomic_DNA"/>
</dbReference>
<evidence type="ECO:0000259" key="15">
    <source>
        <dbReference type="Pfam" id="PF12780"/>
    </source>
</evidence>
<protein>
    <submittedName>
        <fullName evidence="17">Dynein heavy chain 5 axonemal</fullName>
    </submittedName>
</protein>
<evidence type="ECO:0000256" key="1">
    <source>
        <dbReference type="ARBA" id="ARBA00004430"/>
    </source>
</evidence>
<evidence type="ECO:0000256" key="6">
    <source>
        <dbReference type="ARBA" id="ARBA00022840"/>
    </source>
</evidence>
<feature type="coiled-coil region" evidence="13">
    <location>
        <begin position="810"/>
        <end position="840"/>
    </location>
</feature>
<keyword evidence="3" id="KW-0963">Cytoplasm</keyword>
<keyword evidence="10" id="KW-0505">Motor protein</keyword>
<feature type="domain" description="Dynein heavy chain coiled coil stalk" evidence="14">
    <location>
        <begin position="298"/>
        <end position="641"/>
    </location>
</feature>
<evidence type="ECO:0000256" key="7">
    <source>
        <dbReference type="ARBA" id="ARBA00023017"/>
    </source>
</evidence>
<keyword evidence="6" id="KW-0067">ATP-binding</keyword>
<evidence type="ECO:0000313" key="17">
    <source>
        <dbReference type="EMBL" id="KAA0186411.1"/>
    </source>
</evidence>
<dbReference type="InterPro" id="IPR035706">
    <property type="entry name" value="AAA_9"/>
</dbReference>
<keyword evidence="8 13" id="KW-0175">Coiled coil</keyword>
<dbReference type="InterPro" id="IPR027417">
    <property type="entry name" value="P-loop_NTPase"/>
</dbReference>
<dbReference type="FunFam" id="1.10.8.1220:FF:000001">
    <property type="entry name" value="Dynein axonemal heavy chain 5"/>
    <property type="match status" value="1"/>
</dbReference>
<keyword evidence="9" id="KW-0969">Cilium</keyword>
<comment type="caution">
    <text evidence="17">The sequence shown here is derived from an EMBL/GenBank/DDBJ whole genome shotgun (WGS) entry which is preliminary data.</text>
</comment>
<evidence type="ECO:0000256" key="11">
    <source>
        <dbReference type="ARBA" id="ARBA00023212"/>
    </source>
</evidence>
<keyword evidence="4" id="KW-0493">Microtubule</keyword>
<dbReference type="PANTHER" id="PTHR22878:SF63">
    <property type="entry name" value="DYNEIN AXONEMAL HEAVY CHAIN 10"/>
    <property type="match status" value="1"/>
</dbReference>
<dbReference type="PANTHER" id="PTHR22878">
    <property type="entry name" value="DYNEIN HEAVY CHAIN 6, AXONEMAL-LIKE-RELATED"/>
    <property type="match status" value="1"/>
</dbReference>
<dbReference type="GO" id="GO:0007018">
    <property type="term" value="P:microtubule-based movement"/>
    <property type="evidence" value="ECO:0007669"/>
    <property type="project" value="InterPro"/>
</dbReference>
<evidence type="ECO:0000256" key="3">
    <source>
        <dbReference type="ARBA" id="ARBA00022490"/>
    </source>
</evidence>
<gene>
    <name evidence="17" type="ORF">FBUS_10044</name>
</gene>
<evidence type="ECO:0000256" key="10">
    <source>
        <dbReference type="ARBA" id="ARBA00023175"/>
    </source>
</evidence>
<feature type="domain" description="Dynein heavy chain ATP-binding dynein motor region" evidence="16">
    <location>
        <begin position="665"/>
        <end position="781"/>
    </location>
</feature>
<dbReference type="GO" id="GO:0045505">
    <property type="term" value="F:dynein intermediate chain binding"/>
    <property type="evidence" value="ECO:0007669"/>
    <property type="project" value="InterPro"/>
</dbReference>
<keyword evidence="12" id="KW-0966">Cell projection</keyword>
<comment type="subcellular location">
    <subcellularLocation>
        <location evidence="1">Cytoplasm</location>
        <location evidence="1">Cytoskeleton</location>
        <location evidence="1">Cilium axoneme</location>
    </subcellularLocation>
</comment>
<keyword evidence="5" id="KW-0547">Nucleotide-binding</keyword>
<dbReference type="Pfam" id="PF12780">
    <property type="entry name" value="AAA_8"/>
    <property type="match status" value="1"/>
</dbReference>
<dbReference type="GO" id="GO:0005930">
    <property type="term" value="C:axoneme"/>
    <property type="evidence" value="ECO:0007669"/>
    <property type="project" value="UniProtKB-SubCell"/>
</dbReference>
<dbReference type="Gene3D" id="1.10.8.1220">
    <property type="match status" value="1"/>
</dbReference>
<evidence type="ECO:0000256" key="9">
    <source>
        <dbReference type="ARBA" id="ARBA00023069"/>
    </source>
</evidence>
<sequence>MVFDIQVLRKRIMHLQQEINEKTQNKLSELVFFKDAISHLTRISRAIRNPVGHILLVGLTGSGKHTLAHLSAQIAGYQVFDGLTFGESQLFNFIDDLKRIHQITGAHGTNVVLIFSEERLRDEACLEYVNQILTTGYVHNIFVRDELDEVLTELDERIHQANQKSSMSHEELVEQYRNQVRTNLHMILSFSPKGDNFRRLINYPGIMDGCIIDWFDEWPQEALLSVAQRFLHDFPPADEAYLAAVANIHMSLTITCQEYFASNRRRVSFTPQTFLTYLEQIKQTYKGLNVQLGSNAVRMESGVEKLNEAQKSIDELRLVLSQKEIELAEASANAERVLTLVTEQAQIAQQVRNRVQQTNERCENIVLCINADRMVAKEQLADAIPSLLEAEEALNTLRPHDITMLRKLQKPPYLIMRVMDCVLLMFYARMEPVRADHDRGWLHCSWNEALRMIHNPNFLNILVDYPKNRLNEELIDLIEPYISGQDYTMSMARKVCGNVAGLLSWTLSMVKYFWVSKTVIPLQDKLAALEQKLVKAKIALQESETMLKEKTLILAKVQLEYEDAMQKKMDLQQETDVCYHRMCTAHKLIEALSSELTRWTEHAMELKMQINELGGDCIQLAAFLTYGGAFNQQYRCRLMNSWQLEVVKQNIPHRHKLDVIHLFVDQATVTSFNNTSFSAELEDALNYGQPILIDHVSEDVDPAINDVIAQKFNKRGRIQSVKLGDRETTVIAGFKLFIANHLPNPEFSSDLSSNMTVIDFSITMKGLEDQLLARVISIERELIVNFYSLFSVVLLQYHLSEDDIDLIQVLQDTKNTSQMVEKQLAQAAEAEAETEQAREEYRPVAVRGSILFFLMSDLSTVNVMYQHGLPQFIKLFDESLTLSEKSPTSQVRIHNIIRFMTAAIWRFTVQSLYKKDRLLFTLMLAIRIWHQAGIIRRDEIDVFVKAGSAYALADCPPKPARWISDVTWTNLKALSKLAGFSGIMNHVSRCRKNLTEISQSTLFVCPSYIEQLYTNEMYIIF</sequence>
<organism evidence="17 18">
    <name type="scientific">Fasciolopsis buskii</name>
    <dbReference type="NCBI Taxonomy" id="27845"/>
    <lineage>
        <taxon>Eukaryota</taxon>
        <taxon>Metazoa</taxon>
        <taxon>Spiralia</taxon>
        <taxon>Lophotrochozoa</taxon>
        <taxon>Platyhelminthes</taxon>
        <taxon>Trematoda</taxon>
        <taxon>Digenea</taxon>
        <taxon>Plagiorchiida</taxon>
        <taxon>Echinostomata</taxon>
        <taxon>Echinostomatoidea</taxon>
        <taxon>Fasciolidae</taxon>
        <taxon>Fasciolopsis</taxon>
    </lineage>
</organism>
<feature type="domain" description="Dynein heavy chain AAA module D4" evidence="15">
    <location>
        <begin position="29"/>
        <end position="282"/>
    </location>
</feature>